<keyword evidence="1" id="KW-0812">Transmembrane</keyword>
<sequence>MKRFLIAIVALVLTFSVLDYARSDDFNGFVVLAGIIAAFMLIRHVMG</sequence>
<accession>A0A931IF56</accession>
<dbReference type="AlphaFoldDB" id="A0A931IF56"/>
<dbReference type="Proteomes" id="UP000655751">
    <property type="component" value="Unassembled WGS sequence"/>
</dbReference>
<comment type="caution">
    <text evidence="2">The sequence shown here is derived from an EMBL/GenBank/DDBJ whole genome shotgun (WGS) entry which is preliminary data.</text>
</comment>
<evidence type="ECO:0000256" key="1">
    <source>
        <dbReference type="SAM" id="Phobius"/>
    </source>
</evidence>
<gene>
    <name evidence="2" type="ORF">IT779_28040</name>
</gene>
<feature type="transmembrane region" description="Helical" evidence="1">
    <location>
        <begin position="29"/>
        <end position="46"/>
    </location>
</feature>
<keyword evidence="3" id="KW-1185">Reference proteome</keyword>
<protein>
    <submittedName>
        <fullName evidence="2">Uncharacterized protein</fullName>
    </submittedName>
</protein>
<proteinExistence type="predicted"/>
<keyword evidence="1" id="KW-1133">Transmembrane helix</keyword>
<organism evidence="2 3">
    <name type="scientific">Nocardia bovistercoris</name>
    <dbReference type="NCBI Taxonomy" id="2785916"/>
    <lineage>
        <taxon>Bacteria</taxon>
        <taxon>Bacillati</taxon>
        <taxon>Actinomycetota</taxon>
        <taxon>Actinomycetes</taxon>
        <taxon>Mycobacteriales</taxon>
        <taxon>Nocardiaceae</taxon>
        <taxon>Nocardia</taxon>
    </lineage>
</organism>
<dbReference type="EMBL" id="JADMLG010000013">
    <property type="protein sequence ID" value="MBH0780131.1"/>
    <property type="molecule type" value="Genomic_DNA"/>
</dbReference>
<evidence type="ECO:0000313" key="2">
    <source>
        <dbReference type="EMBL" id="MBH0780131.1"/>
    </source>
</evidence>
<keyword evidence="1" id="KW-0472">Membrane</keyword>
<reference evidence="2" key="1">
    <citation type="submission" date="2020-11" db="EMBL/GenBank/DDBJ databases">
        <title>Nocardia NEAU-351.nov., a novel actinomycete isolated from the cow dung.</title>
        <authorList>
            <person name="Zhang X."/>
        </authorList>
    </citation>
    <scope>NUCLEOTIDE SEQUENCE</scope>
    <source>
        <strain evidence="2">NEAU-351</strain>
    </source>
</reference>
<dbReference type="RefSeq" id="WP_196152417.1">
    <property type="nucleotide sequence ID" value="NZ_JADMLG010000013.1"/>
</dbReference>
<evidence type="ECO:0000313" key="3">
    <source>
        <dbReference type="Proteomes" id="UP000655751"/>
    </source>
</evidence>
<name>A0A931IF56_9NOCA</name>